<dbReference type="EMBL" id="AP019782">
    <property type="protein sequence ID" value="BBL70207.1"/>
    <property type="molecule type" value="Genomic_DNA"/>
</dbReference>
<feature type="transmembrane region" description="Helical" evidence="1">
    <location>
        <begin position="48"/>
        <end position="69"/>
    </location>
</feature>
<feature type="transmembrane region" description="Helical" evidence="1">
    <location>
        <begin position="6"/>
        <end position="27"/>
    </location>
</feature>
<evidence type="ECO:0000313" key="3">
    <source>
        <dbReference type="Proteomes" id="UP000824988"/>
    </source>
</evidence>
<gene>
    <name evidence="2" type="ORF">MoryE10_08130</name>
</gene>
<protein>
    <submittedName>
        <fullName evidence="2">Membrane protein</fullName>
    </submittedName>
</protein>
<evidence type="ECO:0000256" key="1">
    <source>
        <dbReference type="SAM" id="Phobius"/>
    </source>
</evidence>
<keyword evidence="3" id="KW-1185">Reference proteome</keyword>
<proteinExistence type="predicted"/>
<dbReference type="AlphaFoldDB" id="A0A8D4VMG4"/>
<evidence type="ECO:0000313" key="2">
    <source>
        <dbReference type="EMBL" id="BBL70207.1"/>
    </source>
</evidence>
<feature type="transmembrane region" description="Helical" evidence="1">
    <location>
        <begin position="130"/>
        <end position="151"/>
    </location>
</feature>
<dbReference type="Proteomes" id="UP000824988">
    <property type="component" value="Chromosome"/>
</dbReference>
<keyword evidence="1" id="KW-0472">Membrane</keyword>
<keyword evidence="1" id="KW-0812">Transmembrane</keyword>
<accession>A0A8D4VMG4</accession>
<dbReference type="Pfam" id="PF10027">
    <property type="entry name" value="DUF2269"/>
    <property type="match status" value="1"/>
</dbReference>
<dbReference type="KEGG" id="moz:MoryE10_08130"/>
<name>A0A8D4VMG4_9GAMM</name>
<feature type="transmembrane region" description="Helical" evidence="1">
    <location>
        <begin position="81"/>
        <end position="102"/>
    </location>
</feature>
<reference evidence="2" key="1">
    <citation type="submission" date="2019-06" db="EMBL/GenBank/DDBJ databases">
        <title>Complete genome sequence of Methylogaea oryzae strain JCM16910.</title>
        <authorList>
            <person name="Asakawa S."/>
        </authorList>
    </citation>
    <scope>NUCLEOTIDE SEQUENCE</scope>
    <source>
        <strain evidence="2">E10</strain>
    </source>
</reference>
<keyword evidence="1" id="KW-1133">Transmembrane helix</keyword>
<dbReference type="InterPro" id="IPR018729">
    <property type="entry name" value="DUF2269_transmembrane"/>
</dbReference>
<organism evidence="2 3">
    <name type="scientific">Methylogaea oryzae</name>
    <dbReference type="NCBI Taxonomy" id="1295382"/>
    <lineage>
        <taxon>Bacteria</taxon>
        <taxon>Pseudomonadati</taxon>
        <taxon>Pseudomonadota</taxon>
        <taxon>Gammaproteobacteria</taxon>
        <taxon>Methylococcales</taxon>
        <taxon>Methylococcaceae</taxon>
        <taxon>Methylogaea</taxon>
    </lineage>
</organism>
<dbReference type="RefSeq" id="WP_221048295.1">
    <property type="nucleotide sequence ID" value="NZ_AP019782.1"/>
</dbReference>
<sequence length="157" mass="17744">MEIPILKWLHVCSSMLLFGTGLGTAFFKFTADLGRDVHVMADTNRRVVLADWLFTTPTVVIQPLSGFALMHLYGYPWSSPWLVASFALYLLAGLCWLPVVYLQIRMRDDCAAALNSGQPLDPRYWRDARAWFWLGVPAFLAMVAVLFLMVAKPALDF</sequence>